<organism evidence="5 6">
    <name type="scientific">Marinobacter zhejiangensis</name>
    <dbReference type="NCBI Taxonomy" id="488535"/>
    <lineage>
        <taxon>Bacteria</taxon>
        <taxon>Pseudomonadati</taxon>
        <taxon>Pseudomonadota</taxon>
        <taxon>Gammaproteobacteria</taxon>
        <taxon>Pseudomonadales</taxon>
        <taxon>Marinobacteraceae</taxon>
        <taxon>Marinobacter</taxon>
    </lineage>
</organism>
<accession>A0A1I4RW90</accession>
<dbReference type="EMBL" id="FOUE01000004">
    <property type="protein sequence ID" value="SFM56461.1"/>
    <property type="molecule type" value="Genomic_DNA"/>
</dbReference>
<dbReference type="InterPro" id="IPR029000">
    <property type="entry name" value="Cyclophilin-like_dom_sf"/>
</dbReference>
<dbReference type="SUPFAM" id="SSF160467">
    <property type="entry name" value="PH0987 N-terminal domain-like"/>
    <property type="match status" value="1"/>
</dbReference>
<name>A0A1I4RW90_9GAMM</name>
<evidence type="ECO:0000256" key="2">
    <source>
        <dbReference type="ARBA" id="ARBA00022801"/>
    </source>
</evidence>
<evidence type="ECO:0000259" key="4">
    <source>
        <dbReference type="SMART" id="SM00796"/>
    </source>
</evidence>
<dbReference type="InterPro" id="IPR003833">
    <property type="entry name" value="CT_C_D"/>
</dbReference>
<protein>
    <submittedName>
        <fullName evidence="5">Sensor histidine kinase inhibitor, KipI family</fullName>
    </submittedName>
</protein>
<evidence type="ECO:0000313" key="6">
    <source>
        <dbReference type="Proteomes" id="UP000198519"/>
    </source>
</evidence>
<keyword evidence="6" id="KW-1185">Reference proteome</keyword>
<dbReference type="AlphaFoldDB" id="A0A1I4RW90"/>
<evidence type="ECO:0000256" key="1">
    <source>
        <dbReference type="ARBA" id="ARBA00022741"/>
    </source>
</evidence>
<dbReference type="Pfam" id="PF02682">
    <property type="entry name" value="CT_C_D"/>
    <property type="match status" value="1"/>
</dbReference>
<reference evidence="6" key="1">
    <citation type="submission" date="2016-10" db="EMBL/GenBank/DDBJ databases">
        <authorList>
            <person name="Varghese N."/>
            <person name="Submissions S."/>
        </authorList>
    </citation>
    <scope>NUCLEOTIDE SEQUENCE [LARGE SCALE GENOMIC DNA]</scope>
    <source>
        <strain evidence="6">CGMCC 1.7061</strain>
    </source>
</reference>
<dbReference type="PANTHER" id="PTHR34698:SF2">
    <property type="entry name" value="5-OXOPROLINASE SUBUNIT B"/>
    <property type="match status" value="1"/>
</dbReference>
<dbReference type="RefSeq" id="WP_092024017.1">
    <property type="nucleotide sequence ID" value="NZ_FOUE01000004.1"/>
</dbReference>
<dbReference type="Gene3D" id="2.40.100.10">
    <property type="entry name" value="Cyclophilin-like"/>
    <property type="match status" value="1"/>
</dbReference>
<dbReference type="GO" id="GO:0005524">
    <property type="term" value="F:ATP binding"/>
    <property type="evidence" value="ECO:0007669"/>
    <property type="project" value="UniProtKB-KW"/>
</dbReference>
<evidence type="ECO:0000313" key="5">
    <source>
        <dbReference type="EMBL" id="SFM56461.1"/>
    </source>
</evidence>
<sequence>MIDCVSENSVLVTLGNRIDPALTSKIVALCEWLDLNGEGWLVDLVPSYTTLLVVYDPLQRDFRDVTRIVRQGVGGLAQLTRQPSSEGHSHEIPVYYSPESGPDLLALAKLKGLSVDEVIRLHSQRSYQVYALGFLPGFGFLGTVDPQIQAPRKVVPRASVPAGSVAIANGQTAIYPRTSPGGWQLIGRSPTVMFDRHSLSRLSIGDQVRFFPVSRKEYLSMGGEL</sequence>
<dbReference type="OrthoDB" id="9778567at2"/>
<dbReference type="STRING" id="488535.SAMN04487963_2985"/>
<proteinExistence type="predicted"/>
<dbReference type="GO" id="GO:0016787">
    <property type="term" value="F:hydrolase activity"/>
    <property type="evidence" value="ECO:0007669"/>
    <property type="project" value="UniProtKB-KW"/>
</dbReference>
<dbReference type="NCBIfam" id="TIGR00370">
    <property type="entry name" value="5-oxoprolinase subunit PxpB"/>
    <property type="match status" value="1"/>
</dbReference>
<dbReference type="PANTHER" id="PTHR34698">
    <property type="entry name" value="5-OXOPROLINASE SUBUNIT B"/>
    <property type="match status" value="1"/>
</dbReference>
<keyword evidence="2" id="KW-0378">Hydrolase</keyword>
<keyword evidence="3" id="KW-0067">ATP-binding</keyword>
<dbReference type="Gene3D" id="3.30.1360.40">
    <property type="match status" value="1"/>
</dbReference>
<evidence type="ECO:0000256" key="3">
    <source>
        <dbReference type="ARBA" id="ARBA00022840"/>
    </source>
</evidence>
<feature type="domain" description="Carboxyltransferase" evidence="4">
    <location>
        <begin position="2"/>
        <end position="202"/>
    </location>
</feature>
<dbReference type="Proteomes" id="UP000198519">
    <property type="component" value="Unassembled WGS sequence"/>
</dbReference>
<dbReference type="SUPFAM" id="SSF50891">
    <property type="entry name" value="Cyclophilin-like"/>
    <property type="match status" value="1"/>
</dbReference>
<dbReference type="SMART" id="SM00796">
    <property type="entry name" value="AHS1"/>
    <property type="match status" value="1"/>
</dbReference>
<gene>
    <name evidence="5" type="ORF">SAMN04487963_2985</name>
</gene>
<dbReference type="InterPro" id="IPR010016">
    <property type="entry name" value="PxpB"/>
</dbReference>
<keyword evidence="1" id="KW-0547">Nucleotide-binding</keyword>